<name>A0A7S8IYM0_9BACT</name>
<evidence type="ECO:0000313" key="2">
    <source>
        <dbReference type="Proteomes" id="UP000593737"/>
    </source>
</evidence>
<dbReference type="KEGG" id="nkf:Nkreftii_001090"/>
<dbReference type="AlphaFoldDB" id="A0A7S8IYM0"/>
<dbReference type="Proteomes" id="UP000593737">
    <property type="component" value="Chromosome"/>
</dbReference>
<organism evidence="1 2">
    <name type="scientific">Candidatus Nitrospira kreftii</name>
    <dbReference type="NCBI Taxonomy" id="2652173"/>
    <lineage>
        <taxon>Bacteria</taxon>
        <taxon>Pseudomonadati</taxon>
        <taxon>Nitrospirota</taxon>
        <taxon>Nitrospiria</taxon>
        <taxon>Nitrospirales</taxon>
        <taxon>Nitrospiraceae</taxon>
        <taxon>Nitrospira</taxon>
    </lineage>
</organism>
<gene>
    <name evidence="1" type="ORF">Nkreftii_001090</name>
</gene>
<accession>A0A7S8IYM0</accession>
<dbReference type="EMBL" id="CP047423">
    <property type="protein sequence ID" value="QPD03316.1"/>
    <property type="molecule type" value="Genomic_DNA"/>
</dbReference>
<sequence length="133" mass="14919">MNEDVSSSPVTDSEVLARFVLFRGWIRSSNSTVKPDAFIPYPYPDLSVTRHISLSVKEIWQIGQAVADSRPATLYGRADIQALHVRRQYLRIVPTSEPRNHANITGWPNDKPAQKIIAQELAAVAHYLANPNQ</sequence>
<reference evidence="1 2" key="1">
    <citation type="journal article" date="2020" name="ISME J.">
        <title>Enrichment and physiological characterization of a novel comammox Nitrospira indicates ammonium inhibition of complete nitrification.</title>
        <authorList>
            <person name="Sakoula D."/>
            <person name="Koch H."/>
            <person name="Frank J."/>
            <person name="Jetten M.S.M."/>
            <person name="van Kessel M.A.H.J."/>
            <person name="Lucker S."/>
        </authorList>
    </citation>
    <scope>NUCLEOTIDE SEQUENCE [LARGE SCALE GENOMIC DNA]</scope>
    <source>
        <strain evidence="1">Comreactor17</strain>
    </source>
</reference>
<evidence type="ECO:0000313" key="1">
    <source>
        <dbReference type="EMBL" id="QPD03316.1"/>
    </source>
</evidence>
<proteinExistence type="predicted"/>
<protein>
    <submittedName>
        <fullName evidence="1">Uncharacterized protein</fullName>
    </submittedName>
</protein>